<name>A0A4V1ZGQ1_9MICO</name>
<accession>A0A4V1ZGQ1</accession>
<proteinExistence type="predicted"/>
<keyword evidence="3" id="KW-1185">Reference proteome</keyword>
<dbReference type="OrthoDB" id="3751446at2"/>
<dbReference type="EMBL" id="SDWW01000097">
    <property type="protein sequence ID" value="RYV49324.1"/>
    <property type="molecule type" value="Genomic_DNA"/>
</dbReference>
<sequence>MQDWVNRPQANRGMIIAEPAYSTTGDAWSSSRGARMPVLRVTYADPLLPAVALPEAQVTGEPSACLSDSASMLRDDPVNTATGHLVESATDVEVGSSPMPLRLRRSYDSGRTANSVFGSGWTFEFGAAITRDDATGRAVVDTGAGNLVGFTQKPEGSPGVDRCPT</sequence>
<gene>
    <name evidence="2" type="ORF">EUA98_19425</name>
</gene>
<organism evidence="2 3">
    <name type="scientific">Pengzhenrongella frigida</name>
    <dbReference type="NCBI Taxonomy" id="1259133"/>
    <lineage>
        <taxon>Bacteria</taxon>
        <taxon>Bacillati</taxon>
        <taxon>Actinomycetota</taxon>
        <taxon>Actinomycetes</taxon>
        <taxon>Micrococcales</taxon>
        <taxon>Pengzhenrongella</taxon>
    </lineage>
</organism>
<reference evidence="2 3" key="1">
    <citation type="submission" date="2019-01" db="EMBL/GenBank/DDBJ databases">
        <title>Novel species of Cellulomonas.</title>
        <authorList>
            <person name="Liu Q."/>
            <person name="Xin Y.-H."/>
        </authorList>
    </citation>
    <scope>NUCLEOTIDE SEQUENCE [LARGE SCALE GENOMIC DNA]</scope>
    <source>
        <strain evidence="2 3">HLT2-17</strain>
    </source>
</reference>
<protein>
    <recommendedName>
        <fullName evidence="1">DUF6531 domain-containing protein</fullName>
    </recommendedName>
</protein>
<feature type="domain" description="DUF6531" evidence="1">
    <location>
        <begin position="76"/>
        <end position="149"/>
    </location>
</feature>
<dbReference type="Proteomes" id="UP000293764">
    <property type="component" value="Unassembled WGS sequence"/>
</dbReference>
<evidence type="ECO:0000259" key="1">
    <source>
        <dbReference type="Pfam" id="PF20148"/>
    </source>
</evidence>
<dbReference type="InterPro" id="IPR045351">
    <property type="entry name" value="DUF6531"/>
</dbReference>
<dbReference type="AlphaFoldDB" id="A0A4V1ZGQ1"/>
<dbReference type="Pfam" id="PF20148">
    <property type="entry name" value="DUF6531"/>
    <property type="match status" value="1"/>
</dbReference>
<evidence type="ECO:0000313" key="2">
    <source>
        <dbReference type="EMBL" id="RYV49324.1"/>
    </source>
</evidence>
<evidence type="ECO:0000313" key="3">
    <source>
        <dbReference type="Proteomes" id="UP000293764"/>
    </source>
</evidence>
<comment type="caution">
    <text evidence="2">The sequence shown here is derived from an EMBL/GenBank/DDBJ whole genome shotgun (WGS) entry which is preliminary data.</text>
</comment>